<comment type="similarity">
    <text evidence="3">Belongs to the RNA polymerase II subunit 5-mediating protein family.</text>
</comment>
<dbReference type="SUPFAM" id="SSF46579">
    <property type="entry name" value="Prefoldin"/>
    <property type="match status" value="1"/>
</dbReference>
<dbReference type="Gene3D" id="1.10.287.370">
    <property type="match status" value="1"/>
</dbReference>
<dbReference type="GO" id="GO:0003682">
    <property type="term" value="F:chromatin binding"/>
    <property type="evidence" value="ECO:0007669"/>
    <property type="project" value="TreeGrafter"/>
</dbReference>
<dbReference type="GO" id="GO:0000122">
    <property type="term" value="P:negative regulation of transcription by RNA polymerase II"/>
    <property type="evidence" value="ECO:0007669"/>
    <property type="project" value="TreeGrafter"/>
</dbReference>
<dbReference type="InterPro" id="IPR009053">
    <property type="entry name" value="Prefoldin"/>
</dbReference>
<dbReference type="Pfam" id="PF12927">
    <property type="entry name" value="DUF3835"/>
    <property type="match status" value="1"/>
</dbReference>
<dbReference type="GO" id="GO:0003714">
    <property type="term" value="F:transcription corepressor activity"/>
    <property type="evidence" value="ECO:0007669"/>
    <property type="project" value="TreeGrafter"/>
</dbReference>
<dbReference type="Proteomes" id="UP000268162">
    <property type="component" value="Unassembled WGS sequence"/>
</dbReference>
<feature type="domain" description="DUF3835" evidence="5">
    <location>
        <begin position="391"/>
        <end position="456"/>
    </location>
</feature>
<evidence type="ECO:0000256" key="2">
    <source>
        <dbReference type="ARBA" id="ARBA00023242"/>
    </source>
</evidence>
<evidence type="ECO:0000259" key="5">
    <source>
        <dbReference type="Pfam" id="PF12927"/>
    </source>
</evidence>
<evidence type="ECO:0000256" key="4">
    <source>
        <dbReference type="SAM" id="MobiDB-lite"/>
    </source>
</evidence>
<evidence type="ECO:0000313" key="7">
    <source>
        <dbReference type="Proteomes" id="UP000268162"/>
    </source>
</evidence>
<feature type="region of interest" description="Disordered" evidence="4">
    <location>
        <begin position="177"/>
        <end position="200"/>
    </location>
</feature>
<dbReference type="GO" id="GO:0019212">
    <property type="term" value="F:phosphatase inhibitor activity"/>
    <property type="evidence" value="ECO:0007669"/>
    <property type="project" value="TreeGrafter"/>
</dbReference>
<reference evidence="7" key="1">
    <citation type="journal article" date="2018" name="Nat. Microbiol.">
        <title>Leveraging single-cell genomics to expand the fungal tree of life.</title>
        <authorList>
            <person name="Ahrendt S.R."/>
            <person name="Quandt C.A."/>
            <person name="Ciobanu D."/>
            <person name="Clum A."/>
            <person name="Salamov A."/>
            <person name="Andreopoulos B."/>
            <person name="Cheng J.F."/>
            <person name="Woyke T."/>
            <person name="Pelin A."/>
            <person name="Henrissat B."/>
            <person name="Reynolds N.K."/>
            <person name="Benny G.L."/>
            <person name="Smith M.E."/>
            <person name="James T.Y."/>
            <person name="Grigoriev I.V."/>
        </authorList>
    </citation>
    <scope>NUCLEOTIDE SEQUENCE [LARGE SCALE GENOMIC DNA]</scope>
    <source>
        <strain evidence="7">RSA 468</strain>
    </source>
</reference>
<dbReference type="AlphaFoldDB" id="A0A4P9ZWK6"/>
<name>A0A4P9ZWK6_9FUNG</name>
<dbReference type="PANTHER" id="PTHR15111">
    <property type="entry name" value="RNA POLYMERASE II SUBUNIT 5-MEDIATING PROTEIN NNX3"/>
    <property type="match status" value="1"/>
</dbReference>
<evidence type="ECO:0000313" key="6">
    <source>
        <dbReference type="EMBL" id="RKP37070.1"/>
    </source>
</evidence>
<keyword evidence="2" id="KW-0539">Nucleus</keyword>
<feature type="compositionally biased region" description="Basic and acidic residues" evidence="4">
    <location>
        <begin position="187"/>
        <end position="197"/>
    </location>
</feature>
<dbReference type="PANTHER" id="PTHR15111:SF0">
    <property type="entry name" value="UNCONVENTIONAL PREFOLDIN RPB5 INTERACTOR 1"/>
    <property type="match status" value="1"/>
</dbReference>
<dbReference type="InterPro" id="IPR052255">
    <property type="entry name" value="RNA_pol_II_subunit5-mediator"/>
</dbReference>
<comment type="subcellular location">
    <subcellularLocation>
        <location evidence="1">Nucleus</location>
    </subcellularLocation>
</comment>
<proteinExistence type="inferred from homology"/>
<feature type="region of interest" description="Disordered" evidence="4">
    <location>
        <begin position="253"/>
        <end position="385"/>
    </location>
</feature>
<dbReference type="STRING" id="215637.A0A4P9ZWK6"/>
<feature type="compositionally biased region" description="Acidic residues" evidence="4">
    <location>
        <begin position="177"/>
        <end position="186"/>
    </location>
</feature>
<feature type="compositionally biased region" description="Low complexity" evidence="4">
    <location>
        <begin position="132"/>
        <end position="142"/>
    </location>
</feature>
<dbReference type="InterPro" id="IPR004127">
    <property type="entry name" value="Prefoldin_subunit_alpha"/>
</dbReference>
<feature type="compositionally biased region" description="Polar residues" evidence="4">
    <location>
        <begin position="365"/>
        <end position="385"/>
    </location>
</feature>
<dbReference type="Pfam" id="PF02996">
    <property type="entry name" value="Prefoldin"/>
    <property type="match status" value="1"/>
</dbReference>
<protein>
    <recommendedName>
        <fullName evidence="5">DUF3835 domain-containing protein</fullName>
    </recommendedName>
</protein>
<sequence>MEPNTLAQLSRFTTAVKEKAAALNATIEQYEAFQADYRALADQLSTFSHQLSYDVQIPMGPLAFMPGSIVHTNEVMVLLGDNWFVERSAHQAQAIATRRVAYVEDIIEKIDDSDDESGGDRTTQARAPVAPSHGSLRSSAVRSSVVEKSLPSSLGQAEQDMLDRLWQLELEDDEEQVYSSESEVEGEEHTVGEMKEGEEVEEEVVEMDDMVEENKPEEPQQWKSLSQTLDAALATENAALDLAVQEMYLQEAQTMTPPQLSPIQTGQSSLRSSMKSPLTPPATKKNVSFDDSRNEVFEDTRQTSPESPVELPELNFSHRSNRARIVMLSPGQPGGSLSTGTSSPNSRSSSESSADILERMRTGRQIPTKSNDALPATKTSGTITPVTERVVEKVVEAPIDSGDISDENDALEQQFLVREVSQLYNQRRQAMAASRGDFFPKDEPQSSVPVDQGLFGHRVVAS</sequence>
<evidence type="ECO:0000256" key="1">
    <source>
        <dbReference type="ARBA" id="ARBA00004123"/>
    </source>
</evidence>
<accession>A0A4P9ZWK6</accession>
<feature type="compositionally biased region" description="Low complexity" evidence="4">
    <location>
        <begin position="329"/>
        <end position="353"/>
    </location>
</feature>
<keyword evidence="7" id="KW-1185">Reference proteome</keyword>
<organism evidence="6 7">
    <name type="scientific">Dimargaris cristalligena</name>
    <dbReference type="NCBI Taxonomy" id="215637"/>
    <lineage>
        <taxon>Eukaryota</taxon>
        <taxon>Fungi</taxon>
        <taxon>Fungi incertae sedis</taxon>
        <taxon>Zoopagomycota</taxon>
        <taxon>Kickxellomycotina</taxon>
        <taxon>Dimargaritomycetes</taxon>
        <taxon>Dimargaritales</taxon>
        <taxon>Dimargaritaceae</taxon>
        <taxon>Dimargaris</taxon>
    </lineage>
</organism>
<dbReference type="CDD" id="cd23159">
    <property type="entry name" value="Prefoldin_URI1"/>
    <property type="match status" value="1"/>
</dbReference>
<dbReference type="EMBL" id="ML002548">
    <property type="protein sequence ID" value="RKP37070.1"/>
    <property type="molecule type" value="Genomic_DNA"/>
</dbReference>
<feature type="region of interest" description="Disordered" evidence="4">
    <location>
        <begin position="111"/>
        <end position="142"/>
    </location>
</feature>
<feature type="compositionally biased region" description="Basic and acidic residues" evidence="4">
    <location>
        <begin position="287"/>
        <end position="301"/>
    </location>
</feature>
<gene>
    <name evidence="6" type="ORF">BJ085DRAFT_27451</name>
</gene>
<dbReference type="InterPro" id="IPR024325">
    <property type="entry name" value="DUF3835"/>
</dbReference>
<feature type="compositionally biased region" description="Polar residues" evidence="4">
    <location>
        <begin position="253"/>
        <end position="276"/>
    </location>
</feature>
<dbReference type="GO" id="GO:0005634">
    <property type="term" value="C:nucleus"/>
    <property type="evidence" value="ECO:0007669"/>
    <property type="project" value="UniProtKB-SubCell"/>
</dbReference>
<evidence type="ECO:0000256" key="3">
    <source>
        <dbReference type="ARBA" id="ARBA00038295"/>
    </source>
</evidence>